<evidence type="ECO:0000256" key="6">
    <source>
        <dbReference type="ARBA" id="ARBA00022840"/>
    </source>
</evidence>
<evidence type="ECO:0000256" key="3">
    <source>
        <dbReference type="ARBA" id="ARBA00022737"/>
    </source>
</evidence>
<keyword evidence="2" id="KW-0433">Leucine-rich repeat</keyword>
<reference evidence="8" key="1">
    <citation type="submission" date="2019-10" db="EMBL/GenBank/DDBJ databases">
        <authorList>
            <person name="Zhang R."/>
            <person name="Pan Y."/>
            <person name="Wang J."/>
            <person name="Ma R."/>
            <person name="Yu S."/>
        </authorList>
    </citation>
    <scope>NUCLEOTIDE SEQUENCE</scope>
    <source>
        <strain evidence="8">LA-IB0</strain>
        <tissue evidence="8">Leaf</tissue>
    </source>
</reference>
<dbReference type="InterPro" id="IPR036388">
    <property type="entry name" value="WH-like_DNA-bd_sf"/>
</dbReference>
<dbReference type="InterPro" id="IPR058922">
    <property type="entry name" value="WHD_DRP"/>
</dbReference>
<organism evidence="8 9">
    <name type="scientific">Buddleja alternifolia</name>
    <dbReference type="NCBI Taxonomy" id="168488"/>
    <lineage>
        <taxon>Eukaryota</taxon>
        <taxon>Viridiplantae</taxon>
        <taxon>Streptophyta</taxon>
        <taxon>Embryophyta</taxon>
        <taxon>Tracheophyta</taxon>
        <taxon>Spermatophyta</taxon>
        <taxon>Magnoliopsida</taxon>
        <taxon>eudicotyledons</taxon>
        <taxon>Gunneridae</taxon>
        <taxon>Pentapetalae</taxon>
        <taxon>asterids</taxon>
        <taxon>lamiids</taxon>
        <taxon>Lamiales</taxon>
        <taxon>Scrophulariaceae</taxon>
        <taxon>Buddlejeae</taxon>
        <taxon>Buddleja</taxon>
    </lineage>
</organism>
<dbReference type="SUPFAM" id="SSF52058">
    <property type="entry name" value="L domain-like"/>
    <property type="match status" value="1"/>
</dbReference>
<keyword evidence="9" id="KW-1185">Reference proteome</keyword>
<dbReference type="InterPro" id="IPR032675">
    <property type="entry name" value="LRR_dom_sf"/>
</dbReference>
<evidence type="ECO:0000313" key="9">
    <source>
        <dbReference type="Proteomes" id="UP000826271"/>
    </source>
</evidence>
<dbReference type="FunFam" id="1.10.10.10:FF:000322">
    <property type="entry name" value="Probable disease resistance protein At1g63360"/>
    <property type="match status" value="1"/>
</dbReference>
<dbReference type="Proteomes" id="UP000826271">
    <property type="component" value="Unassembled WGS sequence"/>
</dbReference>
<proteinExistence type="inferred from homology"/>
<keyword evidence="6" id="KW-0067">ATP-binding</keyword>
<dbReference type="EMBL" id="WHWC01000007">
    <property type="protein sequence ID" value="KAG8380143.1"/>
    <property type="molecule type" value="Genomic_DNA"/>
</dbReference>
<comment type="similarity">
    <text evidence="1">Belongs to the disease resistance NB-LRR family.</text>
</comment>
<dbReference type="Pfam" id="PF23559">
    <property type="entry name" value="WHD_DRP"/>
    <property type="match status" value="1"/>
</dbReference>
<dbReference type="Gene3D" id="3.80.10.10">
    <property type="entry name" value="Ribonuclease Inhibitor"/>
    <property type="match status" value="1"/>
</dbReference>
<evidence type="ECO:0000256" key="5">
    <source>
        <dbReference type="ARBA" id="ARBA00022821"/>
    </source>
</evidence>
<dbReference type="AlphaFoldDB" id="A0AAV6XCG7"/>
<dbReference type="PANTHER" id="PTHR15140:SF33">
    <property type="entry name" value="LATE BLIGHT RESISTANCE PROTEIN HOMOLOG R1A-3 ISOFORM X1"/>
    <property type="match status" value="1"/>
</dbReference>
<dbReference type="GO" id="GO:0005524">
    <property type="term" value="F:ATP binding"/>
    <property type="evidence" value="ECO:0007669"/>
    <property type="project" value="UniProtKB-KW"/>
</dbReference>
<feature type="domain" description="Disease resistance protein winged helix" evidence="7">
    <location>
        <begin position="84"/>
        <end position="155"/>
    </location>
</feature>
<evidence type="ECO:0000259" key="7">
    <source>
        <dbReference type="Pfam" id="PF23559"/>
    </source>
</evidence>
<dbReference type="PANTHER" id="PTHR15140">
    <property type="entry name" value="TUBULIN-SPECIFIC CHAPERONE E"/>
    <property type="match status" value="1"/>
</dbReference>
<evidence type="ECO:0000313" key="8">
    <source>
        <dbReference type="EMBL" id="KAG8380143.1"/>
    </source>
</evidence>
<accession>A0AAV6XCG7</accession>
<keyword evidence="3" id="KW-0677">Repeat</keyword>
<gene>
    <name evidence="8" type="ORF">BUALT_Bualt07G0162900</name>
</gene>
<protein>
    <recommendedName>
        <fullName evidence="7">Disease resistance protein winged helix domain-containing protein</fullName>
    </recommendedName>
</protein>
<evidence type="ECO:0000256" key="4">
    <source>
        <dbReference type="ARBA" id="ARBA00022741"/>
    </source>
</evidence>
<comment type="caution">
    <text evidence="8">The sequence shown here is derived from an EMBL/GenBank/DDBJ whole genome shotgun (WGS) entry which is preliminary data.</text>
</comment>
<evidence type="ECO:0000256" key="2">
    <source>
        <dbReference type="ARBA" id="ARBA00022614"/>
    </source>
</evidence>
<evidence type="ECO:0000256" key="1">
    <source>
        <dbReference type="ARBA" id="ARBA00008894"/>
    </source>
</evidence>
<dbReference type="GO" id="GO:0006952">
    <property type="term" value="P:defense response"/>
    <property type="evidence" value="ECO:0007669"/>
    <property type="project" value="UniProtKB-KW"/>
</dbReference>
<name>A0AAV6XCG7_9LAMI</name>
<sequence length="470" mass="54461">MAAYAALVSVMHTIEQIQLHPSPPISLDEKTAKSERTPQHWKYIAENLNPIVNLEDDARCLKILSMSYFNLPVHLKPCFLYMGVYPEDMDIPVSLVVRLWVAEGFLKPISGKCLEEVAEDYLKHLIDRNLISVHRWGYSGKIKSCKIHDLLRDLCLREAQKEKFICAPRVHSSSMLQSPNTERCITLVINKGNRKQAFALPEIWMMPHLRHVELRSFFFPDPPRVEKDKPVFVLRNLQTLLEVLIFKCGEDVIKRIPNIKKLKLFYVHVDEALRECKLNNLEAHLPTFSQEVDFKGNISRLGRDVEQGRIIALLQVLKLKDNSCKGPEWKPVEGQFCSLRYLLIDHCDDLDYWTADETNFPLLEQLVLRELNKLTEIPLGVGDIPTLRSIELHGCCYSAMISAKEIPDQQDEFGNMDLQVHAFIGVEYWNGEEYKILRSLESRNFQVESRSYTFMVRTEFAIIDFKSIIF</sequence>
<dbReference type="Gene3D" id="1.10.10.10">
    <property type="entry name" value="Winged helix-like DNA-binding domain superfamily/Winged helix DNA-binding domain"/>
    <property type="match status" value="1"/>
</dbReference>
<keyword evidence="4" id="KW-0547">Nucleotide-binding</keyword>
<keyword evidence="5" id="KW-0611">Plant defense</keyword>